<accession>D3KGB5</accession>
<dbReference type="EMBL" id="AACB03000001">
    <property type="protein sequence ID" value="KAE8305170.1"/>
    <property type="molecule type" value="Genomic_DNA"/>
</dbReference>
<comment type="caution">
    <text evidence="1">The sequence shown here is derived from an EMBL/GenBank/DDBJ whole genome shotgun (WGS) entry which is preliminary data.</text>
</comment>
<sequence>MTVAEPQESAQDNPAVLTVWTSGFTGHIASASLRSVRLATLIEVLLKANYSTLQDFSIILSGVVLIQTYKSSTVLSVARKMHQLLSLAKSTRKASSAVAKSAGPRALGLSLHFSTIVANKTTRHNALISSIFGTQSKEDSLEDQEYPRNLDFVHQLPGGVWANLLKEDTESDLLSFSKATNVPFSLTNPESQDPFHDSMMGSISLANNSDADMQVRAVEGELVRATSEIGLNDLDTSQVVTGHAMHSSLLSKHAFDVSGSAFLEASQKLTSLFLANTSDKLPDVTVTVREIKNPAKKSSTATVAAKRTRPPSFLFDKQARMHHSTMQKYAYRPPDQVVASIFIDFRDRHPIQEVVNKPDITFNWSEPEYHDLATIVSENWKCFRQEDLPEEDCMVTTPVGCEEPPEPDYSEASPLNEKASAQGDSHSHKHDSIPESGLTLLSMLRQSSAPLSISELAGSSRRMAASLFLASLALRASNTVVLKQGRTISLQRDVTMSLGRH</sequence>
<gene>
    <name evidence="1" type="ORF">GL50803_006485</name>
</gene>
<dbReference type="OMA" id="DKQARMH"/>
<dbReference type="HOGENOM" id="CLU_544514_0_0_1"/>
<keyword evidence="2" id="KW-1185">Reference proteome</keyword>
<evidence type="ECO:0000313" key="1">
    <source>
        <dbReference type="EMBL" id="KAE8305170.1"/>
    </source>
</evidence>
<proteinExistence type="predicted"/>
<organism evidence="1 2">
    <name type="scientific">Giardia intestinalis (strain ATCC 50803 / WB clone C6)</name>
    <name type="common">Giardia lamblia</name>
    <dbReference type="NCBI Taxonomy" id="184922"/>
    <lineage>
        <taxon>Eukaryota</taxon>
        <taxon>Metamonada</taxon>
        <taxon>Diplomonadida</taxon>
        <taxon>Hexamitidae</taxon>
        <taxon>Giardiinae</taxon>
        <taxon>Giardia</taxon>
    </lineage>
</organism>
<dbReference type="VEuPathDB" id="GiardiaDB:GL50803_6485"/>
<name>D3KGB5_GIAIC</name>
<evidence type="ECO:0000313" key="2">
    <source>
        <dbReference type="Proteomes" id="UP000001548"/>
    </source>
</evidence>
<reference evidence="1 2" key="1">
    <citation type="journal article" date="2007" name="Science">
        <title>Genomic minimalism in the early diverging intestinal parasite Giardia lamblia.</title>
        <authorList>
            <person name="Morrison H.G."/>
            <person name="McArthur A.G."/>
            <person name="Gillin F.D."/>
            <person name="Aley S.B."/>
            <person name="Adam R.D."/>
            <person name="Olsen G.J."/>
            <person name="Best A.A."/>
            <person name="Cande W.Z."/>
            <person name="Chen F."/>
            <person name="Cipriano M.J."/>
            <person name="Davids B.J."/>
            <person name="Dawson S.C."/>
            <person name="Elmendorf H.G."/>
            <person name="Hehl A.B."/>
            <person name="Holder M.E."/>
            <person name="Huse S.M."/>
            <person name="Kim U.U."/>
            <person name="Lasek-Nesselquist E."/>
            <person name="Manning G."/>
            <person name="Nigam A."/>
            <person name="Nixon J.E."/>
            <person name="Palm D."/>
            <person name="Passamaneck N.E."/>
            <person name="Prabhu A."/>
            <person name="Reich C.I."/>
            <person name="Reiner D.S."/>
            <person name="Samuelson J."/>
            <person name="Svard S.G."/>
            <person name="Sogin M.L."/>
        </authorList>
    </citation>
    <scope>NUCLEOTIDE SEQUENCE [LARGE SCALE GENOMIC DNA]</scope>
    <source>
        <strain evidence="1 2">WB C6</strain>
    </source>
</reference>
<protein>
    <submittedName>
        <fullName evidence="1">Uncharacterized protein</fullName>
    </submittedName>
</protein>
<dbReference type="AlphaFoldDB" id="D3KGB5"/>
<dbReference type="Proteomes" id="UP000001548">
    <property type="component" value="Unassembled WGS sequence"/>
</dbReference>